<feature type="region of interest" description="Disordered" evidence="6">
    <location>
        <begin position="249"/>
        <end position="289"/>
    </location>
</feature>
<dbReference type="SUPFAM" id="SSF54995">
    <property type="entry name" value="Ribosomal protein S6"/>
    <property type="match status" value="1"/>
</dbReference>
<comment type="similarity">
    <text evidence="1">Belongs to the bacterial ribosomal protein bS6 family.</text>
</comment>
<protein>
    <recommendedName>
        <fullName evidence="9">Ribosomal protein S6</fullName>
    </recommendedName>
</protein>
<dbReference type="InterPro" id="IPR035980">
    <property type="entry name" value="Ribosomal_bS6_sf"/>
</dbReference>
<feature type="compositionally biased region" description="Acidic residues" evidence="6">
    <location>
        <begin position="257"/>
        <end position="286"/>
    </location>
</feature>
<dbReference type="InterPro" id="IPR000529">
    <property type="entry name" value="Ribosomal_bS6"/>
</dbReference>
<name>A0ABP0UCI9_9BRYO</name>
<keyword evidence="4" id="KW-0689">Ribosomal protein</keyword>
<dbReference type="InterPro" id="IPR020815">
    <property type="entry name" value="Ribosomal_bS6_CS"/>
</dbReference>
<sequence length="338" mass="38357">MTIVAAVAPSLCVSSQLLTAAITKRKLSSGPFFASYSSAHHLPGVASVICSSNPFQLASSSGVFSLGVPELTVMAGGVETLSFSPRKLPEIGKGFGKTVKSFSQVWSSSSKRQRDLENIEQSLPDFAELSKDDLQQFLDLELESSYDFEEARHYEIMFLVHEDNLNDVTAVVKKLEDFIAEKKGKVWRLNDWGLRRLAYKIKKASKANYLLMNVEISSQAINELNTLLEKDERVIRHMCITQKEAITAASEPPPDYFPEESEAGDDDDYDSEDEEEEEEREEEEEGASFAARTTAYFRLDEKEVRIINLFEKENRKKIKIHKNKKMKIDKIRIEKIKR</sequence>
<evidence type="ECO:0000313" key="7">
    <source>
        <dbReference type="EMBL" id="CAK9218859.1"/>
    </source>
</evidence>
<dbReference type="CDD" id="cd00473">
    <property type="entry name" value="bS6"/>
    <property type="match status" value="1"/>
</dbReference>
<keyword evidence="5" id="KW-0687">Ribonucleoprotein</keyword>
<evidence type="ECO:0000313" key="8">
    <source>
        <dbReference type="Proteomes" id="UP001497512"/>
    </source>
</evidence>
<evidence type="ECO:0000256" key="5">
    <source>
        <dbReference type="ARBA" id="ARBA00023274"/>
    </source>
</evidence>
<evidence type="ECO:0000256" key="6">
    <source>
        <dbReference type="SAM" id="MobiDB-lite"/>
    </source>
</evidence>
<organism evidence="7 8">
    <name type="scientific">Sphagnum troendelagicum</name>
    <dbReference type="NCBI Taxonomy" id="128251"/>
    <lineage>
        <taxon>Eukaryota</taxon>
        <taxon>Viridiplantae</taxon>
        <taxon>Streptophyta</taxon>
        <taxon>Embryophyta</taxon>
        <taxon>Bryophyta</taxon>
        <taxon>Sphagnophytina</taxon>
        <taxon>Sphagnopsida</taxon>
        <taxon>Sphagnales</taxon>
        <taxon>Sphagnaceae</taxon>
        <taxon>Sphagnum</taxon>
    </lineage>
</organism>
<evidence type="ECO:0000256" key="2">
    <source>
        <dbReference type="ARBA" id="ARBA00022730"/>
    </source>
</evidence>
<dbReference type="PANTHER" id="PTHR21011">
    <property type="entry name" value="MITOCHONDRIAL 28S RIBOSOMAL PROTEIN S6"/>
    <property type="match status" value="1"/>
</dbReference>
<keyword evidence="3" id="KW-0694">RNA-binding</keyword>
<proteinExistence type="inferred from homology"/>
<keyword evidence="8" id="KW-1185">Reference proteome</keyword>
<reference evidence="7" key="1">
    <citation type="submission" date="2024-02" db="EMBL/GenBank/DDBJ databases">
        <authorList>
            <consortium name="ELIXIR-Norway"/>
            <consortium name="Elixir Norway"/>
        </authorList>
    </citation>
    <scope>NUCLEOTIDE SEQUENCE</scope>
</reference>
<accession>A0ABP0UCI9</accession>
<evidence type="ECO:0000256" key="3">
    <source>
        <dbReference type="ARBA" id="ARBA00022884"/>
    </source>
</evidence>
<dbReference type="EMBL" id="OZ019895">
    <property type="protein sequence ID" value="CAK9218859.1"/>
    <property type="molecule type" value="Genomic_DNA"/>
</dbReference>
<evidence type="ECO:0000256" key="4">
    <source>
        <dbReference type="ARBA" id="ARBA00022980"/>
    </source>
</evidence>
<keyword evidence="2" id="KW-0699">rRNA-binding</keyword>
<dbReference type="Gene3D" id="3.30.70.60">
    <property type="match status" value="1"/>
</dbReference>
<dbReference type="NCBIfam" id="TIGR00166">
    <property type="entry name" value="S6"/>
    <property type="match status" value="1"/>
</dbReference>
<dbReference type="InterPro" id="IPR020814">
    <property type="entry name" value="Ribosomal_S6_plastid/chlpt"/>
</dbReference>
<evidence type="ECO:0008006" key="9">
    <source>
        <dbReference type="Google" id="ProtNLM"/>
    </source>
</evidence>
<dbReference type="PANTHER" id="PTHR21011:SF1">
    <property type="entry name" value="SMALL RIBOSOMAL SUBUNIT PROTEIN BS6M"/>
    <property type="match status" value="1"/>
</dbReference>
<dbReference type="Pfam" id="PF01250">
    <property type="entry name" value="Ribosomal_S6"/>
    <property type="match status" value="1"/>
</dbReference>
<gene>
    <name evidence="7" type="ORF">CSSPTR1EN2_LOCUS14195</name>
</gene>
<evidence type="ECO:0000256" key="1">
    <source>
        <dbReference type="ARBA" id="ARBA00009512"/>
    </source>
</evidence>
<dbReference type="Proteomes" id="UP001497512">
    <property type="component" value="Chromosome 3"/>
</dbReference>
<dbReference type="PROSITE" id="PS01048">
    <property type="entry name" value="RIBOSOMAL_S6"/>
    <property type="match status" value="1"/>
</dbReference>
<dbReference type="InterPro" id="IPR014717">
    <property type="entry name" value="Transl_elong_EF1B/ribsomal_bS6"/>
</dbReference>
<dbReference type="HAMAP" id="MF_00360">
    <property type="entry name" value="Ribosomal_bS6"/>
    <property type="match status" value="1"/>
</dbReference>